<protein>
    <submittedName>
        <fullName evidence="2">Uncharacterized protein</fullName>
    </submittedName>
</protein>
<proteinExistence type="predicted"/>
<reference evidence="2 3" key="1">
    <citation type="journal article" date="2016" name="Sci. Rep.">
        <title>The genome sequence of the outbreeding globe artichoke constructed de novo incorporating a phase-aware low-pass sequencing strategy of F1 progeny.</title>
        <authorList>
            <person name="Scaglione D."/>
            <person name="Reyes-Chin-Wo S."/>
            <person name="Acquadro A."/>
            <person name="Froenicke L."/>
            <person name="Portis E."/>
            <person name="Beitel C."/>
            <person name="Tirone M."/>
            <person name="Mauro R."/>
            <person name="Lo Monaco A."/>
            <person name="Mauromicale G."/>
            <person name="Faccioli P."/>
            <person name="Cattivelli L."/>
            <person name="Rieseberg L."/>
            <person name="Michelmore R."/>
            <person name="Lanteri S."/>
        </authorList>
    </citation>
    <scope>NUCLEOTIDE SEQUENCE [LARGE SCALE GENOMIC DNA]</scope>
    <source>
        <strain evidence="2">2C</strain>
    </source>
</reference>
<evidence type="ECO:0000313" key="3">
    <source>
        <dbReference type="Proteomes" id="UP000243975"/>
    </source>
</evidence>
<dbReference type="STRING" id="59895.A0A118IAB6"/>
<organism evidence="2 3">
    <name type="scientific">Cynara cardunculus var. scolymus</name>
    <name type="common">Globe artichoke</name>
    <name type="synonym">Cynara scolymus</name>
    <dbReference type="NCBI Taxonomy" id="59895"/>
    <lineage>
        <taxon>Eukaryota</taxon>
        <taxon>Viridiplantae</taxon>
        <taxon>Streptophyta</taxon>
        <taxon>Embryophyta</taxon>
        <taxon>Tracheophyta</taxon>
        <taxon>Spermatophyta</taxon>
        <taxon>Magnoliopsida</taxon>
        <taxon>eudicotyledons</taxon>
        <taxon>Gunneridae</taxon>
        <taxon>Pentapetalae</taxon>
        <taxon>asterids</taxon>
        <taxon>campanulids</taxon>
        <taxon>Asterales</taxon>
        <taxon>Asteraceae</taxon>
        <taxon>Carduoideae</taxon>
        <taxon>Cardueae</taxon>
        <taxon>Carduinae</taxon>
        <taxon>Cynara</taxon>
    </lineage>
</organism>
<keyword evidence="3" id="KW-1185">Reference proteome</keyword>
<evidence type="ECO:0000256" key="1">
    <source>
        <dbReference type="SAM" id="MobiDB-lite"/>
    </source>
</evidence>
<dbReference type="AlphaFoldDB" id="A0A118IAB6"/>
<accession>A0A118IAB6</accession>
<evidence type="ECO:0000313" key="2">
    <source>
        <dbReference type="EMBL" id="KVG98338.1"/>
    </source>
</evidence>
<sequence>PAQFGARTPNNGRRKNKRISKGKKGGKKKAIGMISKLHHYSTLEMLAKLLLPVLRIASEGLKHRVFEISLANLQNDEDHAYRK</sequence>
<name>A0A118IAB6_CYNCS</name>
<dbReference type="EMBL" id="LEKV01007298">
    <property type="protein sequence ID" value="KVG98338.1"/>
    <property type="molecule type" value="Genomic_DNA"/>
</dbReference>
<comment type="caution">
    <text evidence="2">The sequence shown here is derived from an EMBL/GenBank/DDBJ whole genome shotgun (WGS) entry which is preliminary data.</text>
</comment>
<feature type="non-terminal residue" evidence="2">
    <location>
        <position position="83"/>
    </location>
</feature>
<feature type="compositionally biased region" description="Basic residues" evidence="1">
    <location>
        <begin position="12"/>
        <end position="28"/>
    </location>
</feature>
<gene>
    <name evidence="2" type="ORF">Ccrd_026038</name>
</gene>
<feature type="non-terminal residue" evidence="2">
    <location>
        <position position="1"/>
    </location>
</feature>
<dbReference type="Gramene" id="KVG98338">
    <property type="protein sequence ID" value="KVG98338"/>
    <property type="gene ID" value="Ccrd_026038"/>
</dbReference>
<dbReference type="Proteomes" id="UP000243975">
    <property type="component" value="Unassembled WGS sequence"/>
</dbReference>
<feature type="region of interest" description="Disordered" evidence="1">
    <location>
        <begin position="1"/>
        <end position="28"/>
    </location>
</feature>